<dbReference type="CDD" id="cd10519">
    <property type="entry name" value="SET_EZH"/>
    <property type="match status" value="1"/>
</dbReference>
<dbReference type="SUPFAM" id="SSF82199">
    <property type="entry name" value="SET domain"/>
    <property type="match status" value="1"/>
</dbReference>
<dbReference type="SMART" id="SM01114">
    <property type="entry name" value="CXC"/>
    <property type="match status" value="1"/>
</dbReference>
<evidence type="ECO:0000256" key="5">
    <source>
        <dbReference type="ARBA" id="ARBA00023163"/>
    </source>
</evidence>
<dbReference type="InterPro" id="IPR033467">
    <property type="entry name" value="Tesmin/TSO1-like_CXC"/>
</dbReference>
<keyword evidence="11" id="KW-1185">Reference proteome</keyword>
<keyword evidence="3" id="KW-0949">S-adenosyl-L-methionine</keyword>
<feature type="domain" description="SET" evidence="8">
    <location>
        <begin position="553"/>
        <end position="668"/>
    </location>
</feature>
<dbReference type="InterPro" id="IPR045318">
    <property type="entry name" value="EZH1/2-like"/>
</dbReference>
<feature type="domain" description="CXC" evidence="9">
    <location>
        <begin position="436"/>
        <end position="546"/>
    </location>
</feature>
<dbReference type="FunFam" id="2.170.270.10:FF:000001">
    <property type="entry name" value="Putative histone-lysine N-methyltransferase EZH2"/>
    <property type="match status" value="1"/>
</dbReference>
<keyword evidence="2" id="KW-0808">Transferase</keyword>
<dbReference type="Proteomes" id="UP000439903">
    <property type="component" value="Unassembled WGS sequence"/>
</dbReference>
<dbReference type="SMART" id="SM00317">
    <property type="entry name" value="SET"/>
    <property type="match status" value="1"/>
</dbReference>
<feature type="region of interest" description="Disordered" evidence="7">
    <location>
        <begin position="222"/>
        <end position="251"/>
    </location>
</feature>
<evidence type="ECO:0000256" key="3">
    <source>
        <dbReference type="ARBA" id="ARBA00022691"/>
    </source>
</evidence>
<proteinExistence type="predicted"/>
<dbReference type="InterPro" id="IPR048358">
    <property type="entry name" value="EZH1/2_MCSS"/>
</dbReference>
<dbReference type="GO" id="GO:0032259">
    <property type="term" value="P:methylation"/>
    <property type="evidence" value="ECO:0007669"/>
    <property type="project" value="UniProtKB-KW"/>
</dbReference>
<dbReference type="PANTHER" id="PTHR45747">
    <property type="entry name" value="HISTONE-LYSINE N-METHYLTRANSFERASE E(Z)"/>
    <property type="match status" value="1"/>
</dbReference>
<dbReference type="InterPro" id="IPR026489">
    <property type="entry name" value="CXC_dom"/>
</dbReference>
<evidence type="ECO:0000256" key="4">
    <source>
        <dbReference type="ARBA" id="ARBA00023015"/>
    </source>
</evidence>
<evidence type="ECO:0000256" key="6">
    <source>
        <dbReference type="ARBA" id="ARBA00048568"/>
    </source>
</evidence>
<evidence type="ECO:0000256" key="2">
    <source>
        <dbReference type="ARBA" id="ARBA00022679"/>
    </source>
</evidence>
<evidence type="ECO:0000313" key="10">
    <source>
        <dbReference type="EMBL" id="KAF0519677.1"/>
    </source>
</evidence>
<dbReference type="Pfam" id="PF00856">
    <property type="entry name" value="SET"/>
    <property type="match status" value="1"/>
</dbReference>
<keyword evidence="4" id="KW-0805">Transcription regulation</keyword>
<comment type="caution">
    <text evidence="10">The sequence shown here is derived from an EMBL/GenBank/DDBJ whole genome shotgun (WGS) entry which is preliminary data.</text>
</comment>
<keyword evidence="5" id="KW-0804">Transcription</keyword>
<evidence type="ECO:0000313" key="11">
    <source>
        <dbReference type="Proteomes" id="UP000439903"/>
    </source>
</evidence>
<dbReference type="PANTHER" id="PTHR45747:SF4">
    <property type="entry name" value="HISTONE-LYSINE N-METHYLTRANSFERASE E(Z)"/>
    <property type="match status" value="1"/>
</dbReference>
<dbReference type="PROSITE" id="PS50280">
    <property type="entry name" value="SET"/>
    <property type="match status" value="1"/>
</dbReference>
<sequence length="689" mass="78307">MKKYNGKPLAVLKEEIDKEYVKTREKYYDTKQLENKALVRESSAKAQTMLLQCDKNVKEIYSRFRGDPYPAFDNLPAMKAKSSTNNASQSKTPTKGKSPPKIDLNVQDYLSTTHRKKRSDKRLAISIPIQNEIPKYALWTPITRSSKTDDDPVLRHLYYFGEDSEDDDDVDYFDVYEDSIVGKNAYDPEGEQIAIKTIHYIFKQNNIPIELVEKYIAKLEDPKPSKAPATPSTSRITRSPATANTPNDNNDENIDVSFIEVTLKVLAKFLKGKDIKKMVSRYLEYARSETRAMNLNSHQTRSSGNIVSDVLTHSYSSLWCRRCYVYDCKLHGTDFRPSGNKKRPRPPISKNKPCGSHCYLHSKEDSQNSYMTDNWDDAEIALFEKAGYLMGIKNYCGVATIVVTKTCEQIFRRSQLLGEIDKDDDHIEIGSSSDDARKKGKKMAKMEIDAENHSEYHPCDHPGRPCDSACPCRQGNVPCEKYCHCELDCPRRFPGCNCTGAGKSCSNRTCVCFANYRECDPDLCGCTASEPLTAQFMGKQSCKNVAIQRSLTKRTIVGKSTVAGWGLFVREQVKKNDYLGEYIGEVISQAEADRRGKIYDKRGTSFLFNLNKDFVVDATRKGNKFRFINHSNDPNAFCRVTLVNGEHRIGIYAMSDLEPGQELFFDYRYDGEALKFVPLERERPPSPSK</sequence>
<dbReference type="InterPro" id="IPR046341">
    <property type="entry name" value="SET_dom_sf"/>
</dbReference>
<evidence type="ECO:0000256" key="7">
    <source>
        <dbReference type="SAM" id="MobiDB-lite"/>
    </source>
</evidence>
<evidence type="ECO:0000256" key="1">
    <source>
        <dbReference type="ARBA" id="ARBA00022603"/>
    </source>
</evidence>
<dbReference type="InterPro" id="IPR001214">
    <property type="entry name" value="SET_dom"/>
</dbReference>
<dbReference type="Gene3D" id="2.170.270.10">
    <property type="entry name" value="SET domain"/>
    <property type="match status" value="1"/>
</dbReference>
<dbReference type="GO" id="GO:0003682">
    <property type="term" value="F:chromatin binding"/>
    <property type="evidence" value="ECO:0007669"/>
    <property type="project" value="TreeGrafter"/>
</dbReference>
<feature type="compositionally biased region" description="Low complexity" evidence="7">
    <location>
        <begin position="90"/>
        <end position="101"/>
    </location>
</feature>
<comment type="catalytic activity">
    <reaction evidence="6">
        <text>L-lysyl(27)-[histone H3] + 3 S-adenosyl-L-methionine = N(6),N(6),N(6)-trimethyl-L-lysyl(27)-[histone H3] + 3 S-adenosyl-L-homocysteine + 3 H(+)</text>
        <dbReference type="Rhea" id="RHEA:60292"/>
        <dbReference type="Rhea" id="RHEA-COMP:15535"/>
        <dbReference type="Rhea" id="RHEA-COMP:15548"/>
        <dbReference type="ChEBI" id="CHEBI:15378"/>
        <dbReference type="ChEBI" id="CHEBI:29969"/>
        <dbReference type="ChEBI" id="CHEBI:57856"/>
        <dbReference type="ChEBI" id="CHEBI:59789"/>
        <dbReference type="ChEBI" id="CHEBI:61961"/>
        <dbReference type="EC" id="2.1.1.356"/>
    </reaction>
</comment>
<evidence type="ECO:0000259" key="9">
    <source>
        <dbReference type="PROSITE" id="PS51633"/>
    </source>
</evidence>
<feature type="compositionally biased region" description="Polar residues" evidence="7">
    <location>
        <begin position="230"/>
        <end position="248"/>
    </location>
</feature>
<accession>A0A8H4EMQ0</accession>
<dbReference type="GO" id="GO:0140951">
    <property type="term" value="F:histone H3K27 trimethyltransferase activity"/>
    <property type="evidence" value="ECO:0007669"/>
    <property type="project" value="UniProtKB-EC"/>
</dbReference>
<organism evidence="10 11">
    <name type="scientific">Gigaspora margarita</name>
    <dbReference type="NCBI Taxonomy" id="4874"/>
    <lineage>
        <taxon>Eukaryota</taxon>
        <taxon>Fungi</taxon>
        <taxon>Fungi incertae sedis</taxon>
        <taxon>Mucoromycota</taxon>
        <taxon>Glomeromycotina</taxon>
        <taxon>Glomeromycetes</taxon>
        <taxon>Diversisporales</taxon>
        <taxon>Gigasporaceae</taxon>
        <taxon>Gigaspora</taxon>
    </lineage>
</organism>
<dbReference type="GO" id="GO:0005634">
    <property type="term" value="C:nucleus"/>
    <property type="evidence" value="ECO:0007669"/>
    <property type="project" value="TreeGrafter"/>
</dbReference>
<dbReference type="OrthoDB" id="308383at2759"/>
<dbReference type="Pfam" id="PF21358">
    <property type="entry name" value="Ezh2_MCSS"/>
    <property type="match status" value="1"/>
</dbReference>
<dbReference type="GO" id="GO:0031507">
    <property type="term" value="P:heterochromatin formation"/>
    <property type="evidence" value="ECO:0007669"/>
    <property type="project" value="TreeGrafter"/>
</dbReference>
<reference evidence="10 11" key="1">
    <citation type="journal article" date="2019" name="Environ. Microbiol.">
        <title>At the nexus of three kingdoms: the genome of the mycorrhizal fungus Gigaspora margarita provides insights into plant, endobacterial and fungal interactions.</title>
        <authorList>
            <person name="Venice F."/>
            <person name="Ghignone S."/>
            <person name="Salvioli di Fossalunga A."/>
            <person name="Amselem J."/>
            <person name="Novero M."/>
            <person name="Xianan X."/>
            <person name="Sedzielewska Toro K."/>
            <person name="Morin E."/>
            <person name="Lipzen A."/>
            <person name="Grigoriev I.V."/>
            <person name="Henrissat B."/>
            <person name="Martin F.M."/>
            <person name="Bonfante P."/>
        </authorList>
    </citation>
    <scope>NUCLEOTIDE SEQUENCE [LARGE SCALE GENOMIC DNA]</scope>
    <source>
        <strain evidence="10 11">BEG34</strain>
    </source>
</reference>
<evidence type="ECO:0000259" key="8">
    <source>
        <dbReference type="PROSITE" id="PS50280"/>
    </source>
</evidence>
<keyword evidence="1" id="KW-0489">Methyltransferase</keyword>
<feature type="region of interest" description="Disordered" evidence="7">
    <location>
        <begin position="75"/>
        <end position="103"/>
    </location>
</feature>
<gene>
    <name evidence="10" type="ORF">F8M41_016483</name>
</gene>
<dbReference type="AlphaFoldDB" id="A0A8H4EMQ0"/>
<name>A0A8H4EMQ0_GIGMA</name>
<dbReference type="PROSITE" id="PS51633">
    <property type="entry name" value="CXC"/>
    <property type="match status" value="1"/>
</dbReference>
<protein>
    <submittedName>
        <fullName evidence="10">SET domain-containing protein</fullName>
    </submittedName>
</protein>
<dbReference type="EMBL" id="WTPW01000359">
    <property type="protein sequence ID" value="KAF0519677.1"/>
    <property type="molecule type" value="Genomic_DNA"/>
</dbReference>